<dbReference type="RefSeq" id="WP_181537792.1">
    <property type="nucleotide sequence ID" value="NZ_JACDUU010000005.1"/>
</dbReference>
<keyword evidence="2" id="KW-1185">Reference proteome</keyword>
<dbReference type="AlphaFoldDB" id="A0A7W0BVX5"/>
<gene>
    <name evidence="1" type="ORF">HNQ85_002280</name>
</gene>
<evidence type="ECO:0000313" key="2">
    <source>
        <dbReference type="Proteomes" id="UP000580891"/>
    </source>
</evidence>
<evidence type="ECO:0008006" key="3">
    <source>
        <dbReference type="Google" id="ProtNLM"/>
    </source>
</evidence>
<dbReference type="InterPro" id="IPR026838">
    <property type="entry name" value="YheC/D"/>
</dbReference>
<sequence length="394" mass="45830">MKMTIYYDLEQEKWFHKDRDFSYTFGKNAISLPYSEAKRSCLSFSVVKKDSQLGPLIGIVISDSTVKQLLKGHKRSFEQIHQGLKSLGGICIVFTAENVQTNEIHGYVFSDEKKQWIRVKTPLPNIVYNRIKTRKDEQTTAIQHFFQFLHKGNIPYFNPSFFTKWQLYEILNTNKMLRPYLPATLRISSPDDVITMLNTYRHIYMKPNKGHKGKGIFTLQLNHEQHTVIFSNMKYKRTFKNITTLFKLYDLDEYIAQQAIHSDTMNGKRYDLRILAHYQNHSFVISGIGIRQSVIQEITTHIPNGGRLIPYELVKEKIDESLLQHIVVQCGKTLSAHLGLIGEFSLDLGRTPDGHFYIYELNSKPMIFDEPEIQQQGTKNLIRAFHELSGFIQD</sequence>
<dbReference type="SUPFAM" id="SSF56059">
    <property type="entry name" value="Glutathione synthetase ATP-binding domain-like"/>
    <property type="match status" value="1"/>
</dbReference>
<organism evidence="1 2">
    <name type="scientific">[Anoxybacillus] calidus</name>
    <dbReference type="NCBI Taxonomy" id="575178"/>
    <lineage>
        <taxon>Bacteria</taxon>
        <taxon>Bacillati</taxon>
        <taxon>Bacillota</taxon>
        <taxon>Bacilli</taxon>
        <taxon>Bacillales</taxon>
        <taxon>Anoxybacillaceae</taxon>
        <taxon>Paranoxybacillus</taxon>
    </lineage>
</organism>
<reference evidence="1 2" key="1">
    <citation type="submission" date="2020-07" db="EMBL/GenBank/DDBJ databases">
        <title>Genomic Encyclopedia of Type Strains, Phase IV (KMG-IV): sequencing the most valuable type-strain genomes for metagenomic binning, comparative biology and taxonomic classification.</title>
        <authorList>
            <person name="Goeker M."/>
        </authorList>
    </citation>
    <scope>NUCLEOTIDE SEQUENCE [LARGE SCALE GENOMIC DNA]</scope>
    <source>
        <strain evidence="1 2">DSM 25220</strain>
    </source>
</reference>
<dbReference type="EMBL" id="JACDUU010000005">
    <property type="protein sequence ID" value="MBA2871990.1"/>
    <property type="molecule type" value="Genomic_DNA"/>
</dbReference>
<name>A0A7W0BVX5_9BACL</name>
<evidence type="ECO:0000313" key="1">
    <source>
        <dbReference type="EMBL" id="MBA2871990.1"/>
    </source>
</evidence>
<proteinExistence type="predicted"/>
<dbReference type="Proteomes" id="UP000580891">
    <property type="component" value="Unassembled WGS sequence"/>
</dbReference>
<dbReference type="Pfam" id="PF14398">
    <property type="entry name" value="ATPgrasp_YheCD"/>
    <property type="match status" value="1"/>
</dbReference>
<comment type="caution">
    <text evidence="1">The sequence shown here is derived from an EMBL/GenBank/DDBJ whole genome shotgun (WGS) entry which is preliminary data.</text>
</comment>
<protein>
    <recommendedName>
        <fullName evidence="3">ATP-grasp domain-containing protein</fullName>
    </recommendedName>
</protein>
<accession>A0A7W0BVX5</accession>